<gene>
    <name evidence="2" type="ORF">XELAEV_18038437mg</name>
</gene>
<dbReference type="EMBL" id="CM004480">
    <property type="protein sequence ID" value="OCT67156.1"/>
    <property type="molecule type" value="Genomic_DNA"/>
</dbReference>
<organism evidence="2 3">
    <name type="scientific">Xenopus laevis</name>
    <name type="common">African clawed frog</name>
    <dbReference type="NCBI Taxonomy" id="8355"/>
    <lineage>
        <taxon>Eukaryota</taxon>
        <taxon>Metazoa</taxon>
        <taxon>Chordata</taxon>
        <taxon>Craniata</taxon>
        <taxon>Vertebrata</taxon>
        <taxon>Euteleostomi</taxon>
        <taxon>Amphibia</taxon>
        <taxon>Batrachia</taxon>
        <taxon>Anura</taxon>
        <taxon>Pipoidea</taxon>
        <taxon>Pipidae</taxon>
        <taxon>Xenopodinae</taxon>
        <taxon>Xenopus</taxon>
        <taxon>Xenopus</taxon>
    </lineage>
</organism>
<dbReference type="AlphaFoldDB" id="A0A974H7G9"/>
<accession>A0A974H7G9</accession>
<reference evidence="3" key="1">
    <citation type="journal article" date="2016" name="Nature">
        <title>Genome evolution in the allotetraploid frog Xenopus laevis.</title>
        <authorList>
            <person name="Session A.M."/>
            <person name="Uno Y."/>
            <person name="Kwon T."/>
            <person name="Chapman J.A."/>
            <person name="Toyoda A."/>
            <person name="Takahashi S."/>
            <person name="Fukui A."/>
            <person name="Hikosaka A."/>
            <person name="Suzuki A."/>
            <person name="Kondo M."/>
            <person name="van Heeringen S.J."/>
            <person name="Quigley I."/>
            <person name="Heinz S."/>
            <person name="Ogino H."/>
            <person name="Ochi H."/>
            <person name="Hellsten U."/>
            <person name="Lyons J.B."/>
            <person name="Simakov O."/>
            <person name="Putnam N."/>
            <person name="Stites J."/>
            <person name="Kuroki Y."/>
            <person name="Tanaka T."/>
            <person name="Michiue T."/>
            <person name="Watanabe M."/>
            <person name="Bogdanovic O."/>
            <person name="Lister R."/>
            <person name="Georgiou G."/>
            <person name="Paranjpe S.S."/>
            <person name="van Kruijsbergen I."/>
            <person name="Shu S."/>
            <person name="Carlson J."/>
            <person name="Kinoshita T."/>
            <person name="Ohta Y."/>
            <person name="Mawaribuchi S."/>
            <person name="Jenkins J."/>
            <person name="Grimwood J."/>
            <person name="Schmutz J."/>
            <person name="Mitros T."/>
            <person name="Mozaffari S.V."/>
            <person name="Suzuki Y."/>
            <person name="Haramoto Y."/>
            <person name="Yamamoto T.S."/>
            <person name="Takagi C."/>
            <person name="Heald R."/>
            <person name="Miller K."/>
            <person name="Haudenschild C."/>
            <person name="Kitzman J."/>
            <person name="Nakayama T."/>
            <person name="Izutsu Y."/>
            <person name="Robert J."/>
            <person name="Fortriede J."/>
            <person name="Burns K."/>
            <person name="Lotay V."/>
            <person name="Karimi K."/>
            <person name="Yasuoka Y."/>
            <person name="Dichmann D.S."/>
            <person name="Flajnik M.F."/>
            <person name="Houston D.W."/>
            <person name="Shendure J."/>
            <person name="DuPasquier L."/>
            <person name="Vize P.D."/>
            <person name="Zorn A.M."/>
            <person name="Ito M."/>
            <person name="Marcotte E.M."/>
            <person name="Wallingford J.B."/>
            <person name="Ito Y."/>
            <person name="Asashima M."/>
            <person name="Ueno N."/>
            <person name="Matsuda Y."/>
            <person name="Veenstra G.J."/>
            <person name="Fujiyama A."/>
            <person name="Harland R.M."/>
            <person name="Taira M."/>
            <person name="Rokhsar D.S."/>
        </authorList>
    </citation>
    <scope>NUCLEOTIDE SEQUENCE [LARGE SCALE GENOMIC DNA]</scope>
    <source>
        <strain evidence="3">J</strain>
    </source>
</reference>
<proteinExistence type="predicted"/>
<evidence type="ECO:0000313" key="2">
    <source>
        <dbReference type="EMBL" id="OCT67156.1"/>
    </source>
</evidence>
<evidence type="ECO:0000313" key="3">
    <source>
        <dbReference type="Proteomes" id="UP000694892"/>
    </source>
</evidence>
<sequence>MEVETGTNGLMDSTGFYKEPAGENEHTAAGNMPDLSSDGFKMNSLVGKCNNLPPSPVHDKSSCYGSFI</sequence>
<protein>
    <submittedName>
        <fullName evidence="2">Uncharacterized protein</fullName>
    </submittedName>
</protein>
<feature type="compositionally biased region" description="Polar residues" evidence="1">
    <location>
        <begin position="1"/>
        <end position="11"/>
    </location>
</feature>
<dbReference type="Proteomes" id="UP000694892">
    <property type="component" value="Chromosome 8L"/>
</dbReference>
<evidence type="ECO:0000256" key="1">
    <source>
        <dbReference type="SAM" id="MobiDB-lite"/>
    </source>
</evidence>
<feature type="region of interest" description="Disordered" evidence="1">
    <location>
        <begin position="1"/>
        <end position="35"/>
    </location>
</feature>
<name>A0A974H7G9_XENLA</name>